<dbReference type="AlphaFoldDB" id="A0A6A5VH83"/>
<evidence type="ECO:0000256" key="1">
    <source>
        <dbReference type="SAM" id="MobiDB-lite"/>
    </source>
</evidence>
<dbReference type="OrthoDB" id="3561078at2759"/>
<feature type="compositionally biased region" description="Gly residues" evidence="1">
    <location>
        <begin position="232"/>
        <end position="250"/>
    </location>
</feature>
<keyword evidence="3" id="KW-1185">Reference proteome</keyword>
<feature type="region of interest" description="Disordered" evidence="1">
    <location>
        <begin position="225"/>
        <end position="255"/>
    </location>
</feature>
<accession>A0A6A5VH83</accession>
<protein>
    <recommendedName>
        <fullName evidence="4">Infection structure specific protein</fullName>
    </recommendedName>
</protein>
<sequence>MDLSLRTWPSNLPSFCKFLISISRQFNLSYILSRPDRHSLAVNMTLSLLYIALLTTSALAAPRPEVEVVQVRELVKRQDPTPSIDLGGLVSLIPTDLGTLLPSSIDLNSLLSDVGTLLPSGFSDCLPPSDLPAAPTIPADVFSALATYTDVCHKPSFTGSAGQHYSSYLSEMSKYEEDNAPKITSWINKLESDCPYASLVPTGAADLSGLLASYTLPSCASAGRPTAKETGASGGAAPTGGSKGPTGTGVGPAEATGAATQQTAFAAVAGVVAGFAGFVAVL</sequence>
<name>A0A6A5VH83_9PLEO</name>
<dbReference type="Proteomes" id="UP000800036">
    <property type="component" value="Unassembled WGS sequence"/>
</dbReference>
<evidence type="ECO:0000313" key="2">
    <source>
        <dbReference type="EMBL" id="KAF1972657.1"/>
    </source>
</evidence>
<gene>
    <name evidence="2" type="ORF">BU23DRAFT_155623</name>
</gene>
<evidence type="ECO:0000313" key="3">
    <source>
        <dbReference type="Proteomes" id="UP000800036"/>
    </source>
</evidence>
<proteinExistence type="predicted"/>
<reference evidence="2" key="1">
    <citation type="journal article" date="2020" name="Stud. Mycol.">
        <title>101 Dothideomycetes genomes: a test case for predicting lifestyles and emergence of pathogens.</title>
        <authorList>
            <person name="Haridas S."/>
            <person name="Albert R."/>
            <person name="Binder M."/>
            <person name="Bloem J."/>
            <person name="Labutti K."/>
            <person name="Salamov A."/>
            <person name="Andreopoulos B."/>
            <person name="Baker S."/>
            <person name="Barry K."/>
            <person name="Bills G."/>
            <person name="Bluhm B."/>
            <person name="Cannon C."/>
            <person name="Castanera R."/>
            <person name="Culley D."/>
            <person name="Daum C."/>
            <person name="Ezra D."/>
            <person name="Gonzalez J."/>
            <person name="Henrissat B."/>
            <person name="Kuo A."/>
            <person name="Liang C."/>
            <person name="Lipzen A."/>
            <person name="Lutzoni F."/>
            <person name="Magnuson J."/>
            <person name="Mondo S."/>
            <person name="Nolan M."/>
            <person name="Ohm R."/>
            <person name="Pangilinan J."/>
            <person name="Park H.-J."/>
            <person name="Ramirez L."/>
            <person name="Alfaro M."/>
            <person name="Sun H."/>
            <person name="Tritt A."/>
            <person name="Yoshinaga Y."/>
            <person name="Zwiers L.-H."/>
            <person name="Turgeon B."/>
            <person name="Goodwin S."/>
            <person name="Spatafora J."/>
            <person name="Crous P."/>
            <person name="Grigoriev I."/>
        </authorList>
    </citation>
    <scope>NUCLEOTIDE SEQUENCE</scope>
    <source>
        <strain evidence="2">CBS 107.79</strain>
    </source>
</reference>
<evidence type="ECO:0008006" key="4">
    <source>
        <dbReference type="Google" id="ProtNLM"/>
    </source>
</evidence>
<dbReference type="EMBL" id="ML976685">
    <property type="protein sequence ID" value="KAF1972657.1"/>
    <property type="molecule type" value="Genomic_DNA"/>
</dbReference>
<organism evidence="2 3">
    <name type="scientific">Bimuria novae-zelandiae CBS 107.79</name>
    <dbReference type="NCBI Taxonomy" id="1447943"/>
    <lineage>
        <taxon>Eukaryota</taxon>
        <taxon>Fungi</taxon>
        <taxon>Dikarya</taxon>
        <taxon>Ascomycota</taxon>
        <taxon>Pezizomycotina</taxon>
        <taxon>Dothideomycetes</taxon>
        <taxon>Pleosporomycetidae</taxon>
        <taxon>Pleosporales</taxon>
        <taxon>Massarineae</taxon>
        <taxon>Didymosphaeriaceae</taxon>
        <taxon>Bimuria</taxon>
    </lineage>
</organism>